<dbReference type="InterPro" id="IPR036412">
    <property type="entry name" value="HAD-like_sf"/>
</dbReference>
<name>A0ABU8GTQ4_9ACTN</name>
<organism evidence="1 2">
    <name type="scientific">Streptomyces brasiliscabiei</name>
    <dbReference type="NCBI Taxonomy" id="2736302"/>
    <lineage>
        <taxon>Bacteria</taxon>
        <taxon>Bacillati</taxon>
        <taxon>Actinomycetota</taxon>
        <taxon>Actinomycetes</taxon>
        <taxon>Kitasatosporales</taxon>
        <taxon>Streptomycetaceae</taxon>
        <taxon>Streptomyces</taxon>
    </lineage>
</organism>
<proteinExistence type="predicted"/>
<dbReference type="InterPro" id="IPR023214">
    <property type="entry name" value="HAD_sf"/>
</dbReference>
<dbReference type="Gene3D" id="3.40.50.1000">
    <property type="entry name" value="HAD superfamily/HAD-like"/>
    <property type="match status" value="1"/>
</dbReference>
<dbReference type="SUPFAM" id="SSF56784">
    <property type="entry name" value="HAD-like"/>
    <property type="match status" value="1"/>
</dbReference>
<reference evidence="1 2" key="1">
    <citation type="submission" date="2024-03" db="EMBL/GenBank/DDBJ databases">
        <title>First Report of Pectobacterium brasiliscabiei causing potato scab in china.</title>
        <authorList>
            <person name="Handique U."/>
        </authorList>
    </citation>
    <scope>NUCLEOTIDE SEQUENCE [LARGE SCALE GENOMIC DNA]</scope>
    <source>
        <strain evidence="1 2">ZRIMU1503</strain>
    </source>
</reference>
<dbReference type="InterPro" id="IPR050155">
    <property type="entry name" value="HAD-like_hydrolase_sf"/>
</dbReference>
<dbReference type="GO" id="GO:0016787">
    <property type="term" value="F:hydrolase activity"/>
    <property type="evidence" value="ECO:0007669"/>
    <property type="project" value="UniProtKB-KW"/>
</dbReference>
<dbReference type="Proteomes" id="UP001365781">
    <property type="component" value="Unassembled WGS sequence"/>
</dbReference>
<dbReference type="RefSeq" id="WP_336542528.1">
    <property type="nucleotide sequence ID" value="NZ_JBBAYL010000040.1"/>
</dbReference>
<keyword evidence="1" id="KW-0378">Hydrolase</keyword>
<dbReference type="InterPro" id="IPR023198">
    <property type="entry name" value="PGP-like_dom2"/>
</dbReference>
<dbReference type="Gene3D" id="1.10.150.240">
    <property type="entry name" value="Putative phosphatase, domain 2"/>
    <property type="match status" value="1"/>
</dbReference>
<accession>A0ABU8GTQ4</accession>
<dbReference type="PANTHER" id="PTHR43434">
    <property type="entry name" value="PHOSPHOGLYCOLATE PHOSPHATASE"/>
    <property type="match status" value="1"/>
</dbReference>
<dbReference type="PANTHER" id="PTHR43434:SF1">
    <property type="entry name" value="PHOSPHOGLYCOLATE PHOSPHATASE"/>
    <property type="match status" value="1"/>
</dbReference>
<dbReference type="Pfam" id="PF00702">
    <property type="entry name" value="Hydrolase"/>
    <property type="match status" value="1"/>
</dbReference>
<evidence type="ECO:0000313" key="1">
    <source>
        <dbReference type="EMBL" id="MEI5616533.1"/>
    </source>
</evidence>
<dbReference type="SFLD" id="SFLDS00003">
    <property type="entry name" value="Haloacid_Dehalogenase"/>
    <property type="match status" value="1"/>
</dbReference>
<protein>
    <submittedName>
        <fullName evidence="1">HAD family hydrolase</fullName>
    </submittedName>
</protein>
<gene>
    <name evidence="1" type="ORF">WB403_46295</name>
</gene>
<evidence type="ECO:0000313" key="2">
    <source>
        <dbReference type="Proteomes" id="UP001365781"/>
    </source>
</evidence>
<dbReference type="EMBL" id="JBBAYM010000056">
    <property type="protein sequence ID" value="MEI5616533.1"/>
    <property type="molecule type" value="Genomic_DNA"/>
</dbReference>
<sequence>MTDTMDDQETVVRLLTGARAVLFDFDGPVCDLFHGASTAGVAEKIKQDALRYWPVLDPDVAECDDSHGILRHLWTMYDRSAPKPRRRPLRLAERTVAAQERAAVRSARETPGVVTLVDLLTKLTIRPAMVSNNAEGPIRSYLKRSELKGKFTKVCGRDPRNAGLMKPHPDCVHRALKALSLKAPDCLLIGDQLTDLMAARSAGVAFLGFTQDTSRARQMTEGGAAAVVSSYDPVISAAERLLDGRALSGRRLSPATR</sequence>
<dbReference type="SFLD" id="SFLDG01129">
    <property type="entry name" value="C1.5:_HAD__Beta-PGM__Phosphata"/>
    <property type="match status" value="1"/>
</dbReference>
<keyword evidence="2" id="KW-1185">Reference proteome</keyword>
<comment type="caution">
    <text evidence="1">The sequence shown here is derived from an EMBL/GenBank/DDBJ whole genome shotgun (WGS) entry which is preliminary data.</text>
</comment>